<gene>
    <name evidence="1" type="ORF">GCM10009575_013100</name>
</gene>
<comment type="caution">
    <text evidence="1">The sequence shown here is derived from an EMBL/GenBank/DDBJ whole genome shotgun (WGS) entry which is preliminary data.</text>
</comment>
<accession>A0ABN1NZW9</accession>
<reference evidence="1 2" key="1">
    <citation type="journal article" date="2019" name="Int. J. Syst. Evol. Microbiol.">
        <title>The Global Catalogue of Microorganisms (GCM) 10K type strain sequencing project: providing services to taxonomists for standard genome sequencing and annotation.</title>
        <authorList>
            <consortium name="The Broad Institute Genomics Platform"/>
            <consortium name="The Broad Institute Genome Sequencing Center for Infectious Disease"/>
            <person name="Wu L."/>
            <person name="Ma J."/>
        </authorList>
    </citation>
    <scope>NUCLEOTIDE SEQUENCE [LARGE SCALE GENOMIC DNA]</scope>
    <source>
        <strain evidence="1 2">JCM 11444</strain>
    </source>
</reference>
<keyword evidence="2" id="KW-1185">Reference proteome</keyword>
<organism evidence="1 2">
    <name type="scientific">Streptomyces rhizosphaericus</name>
    <dbReference type="NCBI Taxonomy" id="114699"/>
    <lineage>
        <taxon>Bacteria</taxon>
        <taxon>Bacillati</taxon>
        <taxon>Actinomycetota</taxon>
        <taxon>Actinomycetes</taxon>
        <taxon>Kitasatosporales</taxon>
        <taxon>Streptomycetaceae</taxon>
        <taxon>Streptomyces</taxon>
        <taxon>Streptomyces violaceusniger group</taxon>
    </lineage>
</organism>
<evidence type="ECO:0000313" key="2">
    <source>
        <dbReference type="Proteomes" id="UP001500418"/>
    </source>
</evidence>
<sequence>MQAGADALGLPRRADCQLAQAHQSLGAGARGDLVDQADAEPVVGGAGEGVAESHGCAARVRDDQGEASVILAAMG</sequence>
<evidence type="ECO:0000313" key="1">
    <source>
        <dbReference type="EMBL" id="GAA0920350.1"/>
    </source>
</evidence>
<protein>
    <submittedName>
        <fullName evidence="1">Uncharacterized protein</fullName>
    </submittedName>
</protein>
<dbReference type="Proteomes" id="UP001500418">
    <property type="component" value="Unassembled WGS sequence"/>
</dbReference>
<name>A0ABN1NZW9_9ACTN</name>
<proteinExistence type="predicted"/>
<dbReference type="EMBL" id="BAAAID010000005">
    <property type="protein sequence ID" value="GAA0920350.1"/>
    <property type="molecule type" value="Genomic_DNA"/>
</dbReference>